<protein>
    <recommendedName>
        <fullName evidence="1">Prolyl 4-hydroxylase alpha subunit Fe(2+) 2OG dioxygenase domain-containing protein</fullName>
    </recommendedName>
</protein>
<dbReference type="InterPro" id="IPR044862">
    <property type="entry name" value="Pro_4_hyd_alph_FE2OG_OXY"/>
</dbReference>
<evidence type="ECO:0000313" key="3">
    <source>
        <dbReference type="Proteomes" id="UP000632858"/>
    </source>
</evidence>
<gene>
    <name evidence="2" type="ORF">GCM10010960_14680</name>
</gene>
<dbReference type="Proteomes" id="UP000632858">
    <property type="component" value="Unassembled WGS sequence"/>
</dbReference>
<name>A0A917CQ27_9GAMM</name>
<dbReference type="AlphaFoldDB" id="A0A917CQ27"/>
<reference evidence="2" key="2">
    <citation type="submission" date="2020-09" db="EMBL/GenBank/DDBJ databases">
        <authorList>
            <person name="Sun Q."/>
            <person name="Zhou Y."/>
        </authorList>
    </citation>
    <scope>NUCLEOTIDE SEQUENCE</scope>
    <source>
        <strain evidence="2">CGMCC 1.12726</strain>
    </source>
</reference>
<comment type="caution">
    <text evidence="2">The sequence shown here is derived from an EMBL/GenBank/DDBJ whole genome shotgun (WGS) entry which is preliminary data.</text>
</comment>
<dbReference type="Gene3D" id="2.60.120.620">
    <property type="entry name" value="q2cbj1_9rhob like domain"/>
    <property type="match status" value="1"/>
</dbReference>
<organism evidence="2 3">
    <name type="scientific">Arenimonas maotaiensis</name>
    <dbReference type="NCBI Taxonomy" id="1446479"/>
    <lineage>
        <taxon>Bacteria</taxon>
        <taxon>Pseudomonadati</taxon>
        <taxon>Pseudomonadota</taxon>
        <taxon>Gammaproteobacteria</taxon>
        <taxon>Lysobacterales</taxon>
        <taxon>Lysobacteraceae</taxon>
        <taxon>Arenimonas</taxon>
    </lineage>
</organism>
<evidence type="ECO:0000259" key="1">
    <source>
        <dbReference type="Pfam" id="PF13640"/>
    </source>
</evidence>
<accession>A0A917CQ27</accession>
<reference evidence="2" key="1">
    <citation type="journal article" date="2014" name="Int. J. Syst. Evol. Microbiol.">
        <title>Complete genome sequence of Corynebacterium casei LMG S-19264T (=DSM 44701T), isolated from a smear-ripened cheese.</title>
        <authorList>
            <consortium name="US DOE Joint Genome Institute (JGI-PGF)"/>
            <person name="Walter F."/>
            <person name="Albersmeier A."/>
            <person name="Kalinowski J."/>
            <person name="Ruckert C."/>
        </authorList>
    </citation>
    <scope>NUCLEOTIDE SEQUENCE</scope>
    <source>
        <strain evidence="2">CGMCC 1.12726</strain>
    </source>
</reference>
<sequence>MTAGDFIGVYPGLLAPERCREITERFDASGLATAGRVGGGVLPELKHSRDIQLNQHADWLAVEKELNTAMFRALLAYAREYPYALIAPLLLQRQLPDGTVTRYGHDDIRALDDRALAELLRAVFRPGPVNLQRYEADEGGYPYWHSEHYPRDEDSLHRVLLWTVYLNDGFGAGETEFVHQNRKIAPRAGSFLIAPAGFTHTHRGNRPTGGAKYIGTSWILFQRAETLYGRR</sequence>
<dbReference type="RefSeq" id="WP_188449466.1">
    <property type="nucleotide sequence ID" value="NZ_BMFO01000003.1"/>
</dbReference>
<dbReference type="Pfam" id="PF13640">
    <property type="entry name" value="2OG-FeII_Oxy_3"/>
    <property type="match status" value="1"/>
</dbReference>
<dbReference type="EMBL" id="BMFO01000003">
    <property type="protein sequence ID" value="GGF93965.1"/>
    <property type="molecule type" value="Genomic_DNA"/>
</dbReference>
<keyword evidence="3" id="KW-1185">Reference proteome</keyword>
<proteinExistence type="predicted"/>
<feature type="domain" description="Prolyl 4-hydroxylase alpha subunit Fe(2+) 2OG dioxygenase" evidence="1">
    <location>
        <begin position="130"/>
        <end position="219"/>
    </location>
</feature>
<evidence type="ECO:0000313" key="2">
    <source>
        <dbReference type="EMBL" id="GGF93965.1"/>
    </source>
</evidence>